<feature type="domain" description="DUF6879" evidence="1">
    <location>
        <begin position="6"/>
        <end position="169"/>
    </location>
</feature>
<dbReference type="InterPro" id="IPR049244">
    <property type="entry name" value="DUF6879"/>
</dbReference>
<gene>
    <name evidence="2" type="ORF">CK936_07110</name>
</gene>
<dbReference type="Proteomes" id="UP000218944">
    <property type="component" value="Unassembled WGS sequence"/>
</dbReference>
<comment type="caution">
    <text evidence="2">The sequence shown here is derived from an EMBL/GenBank/DDBJ whole genome shotgun (WGS) entry which is preliminary data.</text>
</comment>
<accession>A0A2A2DDJ0</accession>
<evidence type="ECO:0000313" key="3">
    <source>
        <dbReference type="Proteomes" id="UP000218944"/>
    </source>
</evidence>
<protein>
    <recommendedName>
        <fullName evidence="1">DUF6879 domain-containing protein</fullName>
    </recommendedName>
</protein>
<evidence type="ECO:0000313" key="2">
    <source>
        <dbReference type="EMBL" id="PAU49585.1"/>
    </source>
</evidence>
<name>A0A2A2DDJ0_9ACTN</name>
<organism evidence="2 3">
    <name type="scientific">Streptomyces albireticuli</name>
    <dbReference type="NCBI Taxonomy" id="1940"/>
    <lineage>
        <taxon>Bacteria</taxon>
        <taxon>Bacillati</taxon>
        <taxon>Actinomycetota</taxon>
        <taxon>Actinomycetes</taxon>
        <taxon>Kitasatosporales</taxon>
        <taxon>Streptomycetaceae</taxon>
        <taxon>Streptomyces</taxon>
    </lineage>
</organism>
<reference evidence="2 3" key="1">
    <citation type="submission" date="2017-08" db="EMBL/GenBank/DDBJ databases">
        <title>Genome sequence of Streptomyces albireticuli NRRL B-1670.</title>
        <authorList>
            <person name="Graham D.E."/>
            <person name="Mahan K.M."/>
            <person name="Klingeman D.M."/>
            <person name="Hettich R.L."/>
            <person name="Parry R.J."/>
            <person name="Spain J.C."/>
        </authorList>
    </citation>
    <scope>NUCLEOTIDE SEQUENCE [LARGE SCALE GENOMIC DNA]</scope>
    <source>
        <strain evidence="2 3">NRRL B-1670</strain>
    </source>
</reference>
<proteinExistence type="predicted"/>
<dbReference type="RefSeq" id="WP_095579595.1">
    <property type="nucleotide sequence ID" value="NZ_JAJQQQ010000017.1"/>
</dbReference>
<dbReference type="AlphaFoldDB" id="A0A2A2DDJ0"/>
<dbReference type="EMBL" id="NSJV01000136">
    <property type="protein sequence ID" value="PAU49585.1"/>
    <property type="molecule type" value="Genomic_DNA"/>
</dbReference>
<keyword evidence="3" id="KW-1185">Reference proteome</keyword>
<dbReference type="Pfam" id="PF21806">
    <property type="entry name" value="DUF6879"/>
    <property type="match status" value="1"/>
</dbReference>
<sequence length="183" mass="21171">MHLDGEEWRKAFDAFQADAWRFEAQPTYAMPREAESLAAFLRGEPMPPGHNARWHERVRGYVASGRRVGRVRVVRRPLTAYQRYQFAWGIPGNIRAGEDIRVLDVTHDDYGLPLTTTDWWMFDDSRVVHLNFRPDGTQVSREAVSGDASPYREWKRRAQAESVPFAEYVKTAGDIRAHRVPTQ</sequence>
<evidence type="ECO:0000259" key="1">
    <source>
        <dbReference type="Pfam" id="PF21806"/>
    </source>
</evidence>